<name>A0ABR4C475_9HELO</name>
<feature type="compositionally biased region" description="Polar residues" evidence="1">
    <location>
        <begin position="434"/>
        <end position="445"/>
    </location>
</feature>
<evidence type="ECO:0000313" key="2">
    <source>
        <dbReference type="EMBL" id="KAL2064732.1"/>
    </source>
</evidence>
<organism evidence="2 3">
    <name type="scientific">Oculimacula yallundae</name>
    <dbReference type="NCBI Taxonomy" id="86028"/>
    <lineage>
        <taxon>Eukaryota</taxon>
        <taxon>Fungi</taxon>
        <taxon>Dikarya</taxon>
        <taxon>Ascomycota</taxon>
        <taxon>Pezizomycotina</taxon>
        <taxon>Leotiomycetes</taxon>
        <taxon>Helotiales</taxon>
        <taxon>Ploettnerulaceae</taxon>
        <taxon>Oculimacula</taxon>
    </lineage>
</organism>
<feature type="region of interest" description="Disordered" evidence="1">
    <location>
        <begin position="34"/>
        <end position="53"/>
    </location>
</feature>
<evidence type="ECO:0000313" key="3">
    <source>
        <dbReference type="Proteomes" id="UP001595075"/>
    </source>
</evidence>
<feature type="compositionally biased region" description="Polar residues" evidence="1">
    <location>
        <begin position="387"/>
        <end position="404"/>
    </location>
</feature>
<feature type="compositionally biased region" description="Basic and acidic residues" evidence="1">
    <location>
        <begin position="478"/>
        <end position="487"/>
    </location>
</feature>
<accession>A0ABR4C475</accession>
<keyword evidence="3" id="KW-1185">Reference proteome</keyword>
<proteinExistence type="predicted"/>
<feature type="compositionally biased region" description="Basic and acidic residues" evidence="1">
    <location>
        <begin position="405"/>
        <end position="429"/>
    </location>
</feature>
<reference evidence="2 3" key="1">
    <citation type="journal article" date="2024" name="Commun. Biol.">
        <title>Comparative genomic analysis of thermophilic fungi reveals convergent evolutionary adaptations and gene losses.</title>
        <authorList>
            <person name="Steindorff A.S."/>
            <person name="Aguilar-Pontes M.V."/>
            <person name="Robinson A.J."/>
            <person name="Andreopoulos B."/>
            <person name="LaButti K."/>
            <person name="Kuo A."/>
            <person name="Mondo S."/>
            <person name="Riley R."/>
            <person name="Otillar R."/>
            <person name="Haridas S."/>
            <person name="Lipzen A."/>
            <person name="Grimwood J."/>
            <person name="Schmutz J."/>
            <person name="Clum A."/>
            <person name="Reid I.D."/>
            <person name="Moisan M.C."/>
            <person name="Butler G."/>
            <person name="Nguyen T.T.M."/>
            <person name="Dewar K."/>
            <person name="Conant G."/>
            <person name="Drula E."/>
            <person name="Henrissat B."/>
            <person name="Hansel C."/>
            <person name="Singer S."/>
            <person name="Hutchinson M.I."/>
            <person name="de Vries R.P."/>
            <person name="Natvig D.O."/>
            <person name="Powell A.J."/>
            <person name="Tsang A."/>
            <person name="Grigoriev I.V."/>
        </authorList>
    </citation>
    <scope>NUCLEOTIDE SEQUENCE [LARGE SCALE GENOMIC DNA]</scope>
    <source>
        <strain evidence="2 3">CBS 494.80</strain>
    </source>
</reference>
<gene>
    <name evidence="2" type="ORF">VTL71DRAFT_3870</name>
</gene>
<sequence>MKSFKRPRPHSFLDRTSRLFTRDIAAHLEKLAQYQQNNGPERAGANRSASRPIDTNYIEARLEEDPESEECCCETRESTPFVDPEETYGKGLEKESKDFNLLTKDGGRPSHPLNLTYDVAKDADAYREILRYWNGIDPNGWMVFGKQLQKWKRFRTVQRRMRTEGPLKDEGFFDHPPQPGRFAGYIHAIRDRLSKHGFDRPFQLNEDLDQQDTLSTWIEYIYSVCLALDNYADTIERQQRSYDEAWKNLLGSKVMSPSETKELMWTLDFGLQISLEVREATRDVELATKSFQSAESAFKYAPQLGSRYGRDPSQRIAYTKQQLCAAKNKLVTASNALKFVTRRCKLIADFHIRTREYTCAKSDAKHENILLHWTLQQISSIELESNQAKLGSTDSKQRNHSQQPLKRDRQDDGDEKPLSKRRKQDEEFHLLSVSKLSATTTQEISFEQEHRRARSSTVRLSDPNMPEPGLVLDSSASQREKSPTSQA</sequence>
<comment type="caution">
    <text evidence="2">The sequence shown here is derived from an EMBL/GenBank/DDBJ whole genome shotgun (WGS) entry which is preliminary data.</text>
</comment>
<dbReference type="Proteomes" id="UP001595075">
    <property type="component" value="Unassembled WGS sequence"/>
</dbReference>
<evidence type="ECO:0000256" key="1">
    <source>
        <dbReference type="SAM" id="MobiDB-lite"/>
    </source>
</evidence>
<feature type="region of interest" description="Disordered" evidence="1">
    <location>
        <begin position="387"/>
        <end position="487"/>
    </location>
</feature>
<protein>
    <submittedName>
        <fullName evidence="2">Uncharacterized protein</fullName>
    </submittedName>
</protein>
<dbReference type="EMBL" id="JAZHXI010000013">
    <property type="protein sequence ID" value="KAL2064732.1"/>
    <property type="molecule type" value="Genomic_DNA"/>
</dbReference>